<evidence type="ECO:0000313" key="2">
    <source>
        <dbReference type="Proteomes" id="UP000827092"/>
    </source>
</evidence>
<sequence>MASSNISEKTKLLQELQFYTSLVSNHVKRLETSKAPGIKRSVLIKPFEKNGKLGNSSQSPKVYTAAGAFPQKPVASQANKYQRFVVQSGKLKYPQKPTPSLLFKRSVIKPSLSNINRNLPTVSSLKKINSNQPIFVPNTKQVVTKGAVSSRSVLPPQSTLKVINGTASNLFTPASDRSKDLQKALTETKKIFVKIGAAKHIDELNKLTKQLEKKKMVSALKTSNSLNKILANSSVSDNTKSCDLKSTANCNSLSKMNSLESRVENIAKILATTSNNSSKKVANKSTSGILCPTKRVADSHKIMKNNPCSIMPNTKIDHKLLLSSSQVPEAGKLHVAQLETSTKCLQSTTPVRKEMNLQNCSSMKNSLDLLQTVKHESIQKKNSPRLSRSSSKLITKLVKLLAYQHVVTSY</sequence>
<keyword evidence="2" id="KW-1185">Reference proteome</keyword>
<organism evidence="1 2">
    <name type="scientific">Oedothorax gibbosus</name>
    <dbReference type="NCBI Taxonomy" id="931172"/>
    <lineage>
        <taxon>Eukaryota</taxon>
        <taxon>Metazoa</taxon>
        <taxon>Ecdysozoa</taxon>
        <taxon>Arthropoda</taxon>
        <taxon>Chelicerata</taxon>
        <taxon>Arachnida</taxon>
        <taxon>Araneae</taxon>
        <taxon>Araneomorphae</taxon>
        <taxon>Entelegynae</taxon>
        <taxon>Araneoidea</taxon>
        <taxon>Linyphiidae</taxon>
        <taxon>Erigoninae</taxon>
        <taxon>Oedothorax</taxon>
    </lineage>
</organism>
<dbReference type="AlphaFoldDB" id="A0AAV6VUX4"/>
<accession>A0AAV6VUX4</accession>
<dbReference type="Proteomes" id="UP000827092">
    <property type="component" value="Unassembled WGS sequence"/>
</dbReference>
<dbReference type="EMBL" id="JAFNEN010000014">
    <property type="protein sequence ID" value="KAG8200742.1"/>
    <property type="molecule type" value="Genomic_DNA"/>
</dbReference>
<comment type="caution">
    <text evidence="1">The sequence shown here is derived from an EMBL/GenBank/DDBJ whole genome shotgun (WGS) entry which is preliminary data.</text>
</comment>
<protein>
    <submittedName>
        <fullName evidence="1">Uncharacterized protein</fullName>
    </submittedName>
</protein>
<evidence type="ECO:0000313" key="1">
    <source>
        <dbReference type="EMBL" id="KAG8200742.1"/>
    </source>
</evidence>
<name>A0AAV6VUX4_9ARAC</name>
<reference evidence="1 2" key="1">
    <citation type="journal article" date="2022" name="Nat. Ecol. Evol.">
        <title>A masculinizing supergene underlies an exaggerated male reproductive morph in a spider.</title>
        <authorList>
            <person name="Hendrickx F."/>
            <person name="De Corte Z."/>
            <person name="Sonet G."/>
            <person name="Van Belleghem S.M."/>
            <person name="Kostlbacher S."/>
            <person name="Vangestel C."/>
        </authorList>
    </citation>
    <scope>NUCLEOTIDE SEQUENCE [LARGE SCALE GENOMIC DNA]</scope>
    <source>
        <strain evidence="1">W744_W776</strain>
    </source>
</reference>
<gene>
    <name evidence="1" type="ORF">JTE90_022347</name>
</gene>
<proteinExistence type="predicted"/>